<feature type="compositionally biased region" description="Polar residues" evidence="1">
    <location>
        <begin position="406"/>
        <end position="422"/>
    </location>
</feature>
<reference evidence="3" key="1">
    <citation type="submission" date="2021-06" db="EMBL/GenBank/DDBJ databases">
        <authorList>
            <consortium name="DOE Joint Genome Institute"/>
            <person name="Mondo S.J."/>
            <person name="Amses K.R."/>
            <person name="Simmons D.R."/>
            <person name="Longcore J.E."/>
            <person name="Seto K."/>
            <person name="Alves G.H."/>
            <person name="Bonds A.E."/>
            <person name="Quandt C.A."/>
            <person name="Davis W.J."/>
            <person name="Chang Y."/>
            <person name="Letcher P.M."/>
            <person name="Powell M.J."/>
            <person name="Kuo A."/>
            <person name="Labutti K."/>
            <person name="Pangilinan J."/>
            <person name="Andreopoulos W."/>
            <person name="Tritt A."/>
            <person name="Riley R."/>
            <person name="Hundley H."/>
            <person name="Johnson J."/>
            <person name="Lipzen A."/>
            <person name="Barry K."/>
            <person name="Berbee M.L."/>
            <person name="Buchler N.E."/>
            <person name="Grigoriev I.V."/>
            <person name="Spatafora J.W."/>
            <person name="Stajich J.E."/>
            <person name="James T.Y."/>
        </authorList>
    </citation>
    <scope>NUCLEOTIDE SEQUENCE</scope>
    <source>
        <strain evidence="3">AG</strain>
    </source>
</reference>
<dbReference type="GO" id="GO:0000184">
    <property type="term" value="P:nuclear-transcribed mRNA catabolic process, nonsense-mediated decay"/>
    <property type="evidence" value="ECO:0007669"/>
    <property type="project" value="TreeGrafter"/>
</dbReference>
<gene>
    <name evidence="3" type="ORF">K450DRAFT_259805</name>
</gene>
<dbReference type="PANTHER" id="PTHR15696">
    <property type="entry name" value="SMG-7 SUPPRESSOR WITH MORPHOLOGICAL EFFECT ON GENITALIA PROTEIN 7"/>
    <property type="match status" value="1"/>
</dbReference>
<dbReference type="GeneID" id="75917395"/>
<dbReference type="AlphaFoldDB" id="A0AAD5E314"/>
<dbReference type="Proteomes" id="UP001206595">
    <property type="component" value="Unassembled WGS sequence"/>
</dbReference>
<dbReference type="Pfam" id="PF10373">
    <property type="entry name" value="EST1_DNA_bind"/>
    <property type="match status" value="1"/>
</dbReference>
<organism evidence="3 4">
    <name type="scientific">Umbelopsis ramanniana AG</name>
    <dbReference type="NCBI Taxonomy" id="1314678"/>
    <lineage>
        <taxon>Eukaryota</taxon>
        <taxon>Fungi</taxon>
        <taxon>Fungi incertae sedis</taxon>
        <taxon>Mucoromycota</taxon>
        <taxon>Mucoromycotina</taxon>
        <taxon>Umbelopsidomycetes</taxon>
        <taxon>Umbelopsidales</taxon>
        <taxon>Umbelopsidaceae</taxon>
        <taxon>Umbelopsis</taxon>
    </lineage>
</organism>
<dbReference type="RefSeq" id="XP_051440843.1">
    <property type="nucleotide sequence ID" value="XM_051592052.1"/>
</dbReference>
<dbReference type="InterPro" id="IPR011990">
    <property type="entry name" value="TPR-like_helical_dom_sf"/>
</dbReference>
<feature type="compositionally biased region" description="Polar residues" evidence="1">
    <location>
        <begin position="71"/>
        <end position="88"/>
    </location>
</feature>
<dbReference type="InterPro" id="IPR018834">
    <property type="entry name" value="DNA/RNA-bd_Est1-type"/>
</dbReference>
<dbReference type="EMBL" id="MU620968">
    <property type="protein sequence ID" value="KAI8575839.1"/>
    <property type="molecule type" value="Genomic_DNA"/>
</dbReference>
<evidence type="ECO:0000256" key="1">
    <source>
        <dbReference type="SAM" id="MobiDB-lite"/>
    </source>
</evidence>
<dbReference type="InterPro" id="IPR045153">
    <property type="entry name" value="Est1/Ebs1-like"/>
</dbReference>
<dbReference type="GO" id="GO:0005697">
    <property type="term" value="C:telomerase holoenzyme complex"/>
    <property type="evidence" value="ECO:0007669"/>
    <property type="project" value="TreeGrafter"/>
</dbReference>
<sequence length="712" mass="82238">MVDEPHRPNSRSDLRTPKTLTDKAKEAHKRAVKSAFKNIQAVENEIAQIASSARLLALNGQNGDFRDSDLPFNSRNRDTGNGSSSSARHSNRQDRAPGFSDIDLSTKKDVWEQKIQLHIRLANRYLDLIKLDYAFSEKKSLESLCWKRAIYSLVEQFRQALKVCAKRGRARKEEDSDTSMLIEVDSDEDDISATSNSTKIRSGVSGDIDSAREEYIMMKLLFNDFLIQADDFYERLMEAVFELESKDSRATYDVAPAWTGHKRRKWFKSVPNRGDLARYRWSFTTDAKADYDIATKFRIANNKPINREDARRIAWKWYTLASWLMPNAGKPFFNLALLMHGQNSLEACHKLYLNICSLIVRRNPFMNGREGILALLEENRQWVTEYTKSTQATNHRRHKAQREMPASQSNKQNNPNNDSSEALDQKSKSDHLIISLFIRLHGMMFTKIGLDQFKEIRRRFFESLFPNNRVALHEYSSPPSERKGLSGTEQFWMELAITNLASIYHYNYPTSRLGKLTSEAFRILFDSQSRSTNDDENQNISQEINLPESNDMKRTTSVAESPDEMVRLLQEDEIFSNGIDLSIQVAVEMLSRYNANHEMNIATPLLPPFPVTVVSFASHEKNPWWIDAITPRPESGRHQESWLVYIHVILQWLTLSFVVYRCDHSGHRRQSFWERIIGPIYLLEGIGSRQHNKSVSKLQSSKVSEAFWTFGH</sequence>
<proteinExistence type="predicted"/>
<evidence type="ECO:0000313" key="3">
    <source>
        <dbReference type="EMBL" id="KAI8575839.1"/>
    </source>
</evidence>
<feature type="domain" description="DNA/RNA-binding" evidence="2">
    <location>
        <begin position="314"/>
        <end position="514"/>
    </location>
</feature>
<comment type="caution">
    <text evidence="3">The sequence shown here is derived from an EMBL/GenBank/DDBJ whole genome shotgun (WGS) entry which is preliminary data.</text>
</comment>
<dbReference type="GO" id="GO:0070034">
    <property type="term" value="F:telomerase RNA binding"/>
    <property type="evidence" value="ECO:0007669"/>
    <property type="project" value="TreeGrafter"/>
</dbReference>
<name>A0AAD5E314_UMBRA</name>
<reference evidence="3" key="2">
    <citation type="journal article" date="2022" name="Proc. Natl. Acad. Sci. U.S.A.">
        <title>Diploid-dominant life cycles characterize the early evolution of Fungi.</title>
        <authorList>
            <person name="Amses K.R."/>
            <person name="Simmons D.R."/>
            <person name="Longcore J.E."/>
            <person name="Mondo S.J."/>
            <person name="Seto K."/>
            <person name="Jeronimo G.H."/>
            <person name="Bonds A.E."/>
            <person name="Quandt C.A."/>
            <person name="Davis W.J."/>
            <person name="Chang Y."/>
            <person name="Federici B.A."/>
            <person name="Kuo A."/>
            <person name="LaButti K."/>
            <person name="Pangilinan J."/>
            <person name="Andreopoulos W."/>
            <person name="Tritt A."/>
            <person name="Riley R."/>
            <person name="Hundley H."/>
            <person name="Johnson J."/>
            <person name="Lipzen A."/>
            <person name="Barry K."/>
            <person name="Lang B.F."/>
            <person name="Cuomo C.A."/>
            <person name="Buchler N.E."/>
            <person name="Grigoriev I.V."/>
            <person name="Spatafora J.W."/>
            <person name="Stajich J.E."/>
            <person name="James T.Y."/>
        </authorList>
    </citation>
    <scope>NUCLEOTIDE SEQUENCE</scope>
    <source>
        <strain evidence="3">AG</strain>
    </source>
</reference>
<keyword evidence="4" id="KW-1185">Reference proteome</keyword>
<feature type="region of interest" description="Disordered" evidence="1">
    <location>
        <begin position="67"/>
        <end position="101"/>
    </location>
</feature>
<feature type="compositionally biased region" description="Basic and acidic residues" evidence="1">
    <location>
        <begin position="1"/>
        <end position="25"/>
    </location>
</feature>
<dbReference type="PANTHER" id="PTHR15696:SF0">
    <property type="entry name" value="TELOMERASE-BINDING PROTEIN EST1A"/>
    <property type="match status" value="1"/>
</dbReference>
<feature type="region of interest" description="Disordered" evidence="1">
    <location>
        <begin position="387"/>
        <end position="426"/>
    </location>
</feature>
<feature type="region of interest" description="Disordered" evidence="1">
    <location>
        <begin position="1"/>
        <end position="29"/>
    </location>
</feature>
<evidence type="ECO:0000313" key="4">
    <source>
        <dbReference type="Proteomes" id="UP001206595"/>
    </source>
</evidence>
<dbReference type="GO" id="GO:0042162">
    <property type="term" value="F:telomeric DNA binding"/>
    <property type="evidence" value="ECO:0007669"/>
    <property type="project" value="TreeGrafter"/>
</dbReference>
<feature type="region of interest" description="Disordered" evidence="1">
    <location>
        <begin position="530"/>
        <end position="553"/>
    </location>
</feature>
<evidence type="ECO:0000259" key="2">
    <source>
        <dbReference type="Pfam" id="PF10373"/>
    </source>
</evidence>
<feature type="compositionally biased region" description="Polar residues" evidence="1">
    <location>
        <begin position="538"/>
        <end position="548"/>
    </location>
</feature>
<dbReference type="SUPFAM" id="SSF48452">
    <property type="entry name" value="TPR-like"/>
    <property type="match status" value="1"/>
</dbReference>
<protein>
    <recommendedName>
        <fullName evidence="2">DNA/RNA-binding domain-containing protein</fullName>
    </recommendedName>
</protein>
<dbReference type="Gene3D" id="1.25.40.10">
    <property type="entry name" value="Tetratricopeptide repeat domain"/>
    <property type="match status" value="1"/>
</dbReference>
<accession>A0AAD5E314</accession>